<keyword evidence="3" id="KW-1185">Reference proteome</keyword>
<accession>B1XZ86</accession>
<dbReference type="RefSeq" id="WP_012348010.1">
    <property type="nucleotide sequence ID" value="NC_010524.1"/>
</dbReference>
<dbReference type="Pfam" id="PF00857">
    <property type="entry name" value="Isochorismatase"/>
    <property type="match status" value="1"/>
</dbReference>
<dbReference type="eggNOG" id="COG1335">
    <property type="taxonomic scope" value="Bacteria"/>
</dbReference>
<protein>
    <submittedName>
        <fullName evidence="2">Isochorismatase hydrolase</fullName>
    </submittedName>
</protein>
<feature type="domain" description="Isochorismatase-like" evidence="1">
    <location>
        <begin position="10"/>
        <end position="158"/>
    </location>
</feature>
<dbReference type="STRING" id="395495.Lcho_2994"/>
<organism evidence="2 3">
    <name type="scientific">Leptothrix cholodnii (strain ATCC 51168 / LMG 8142 / SP-6)</name>
    <name type="common">Leptothrix discophora (strain SP-6)</name>
    <dbReference type="NCBI Taxonomy" id="395495"/>
    <lineage>
        <taxon>Bacteria</taxon>
        <taxon>Pseudomonadati</taxon>
        <taxon>Pseudomonadota</taxon>
        <taxon>Betaproteobacteria</taxon>
        <taxon>Burkholderiales</taxon>
        <taxon>Sphaerotilaceae</taxon>
        <taxon>Leptothrix</taxon>
    </lineage>
</organism>
<dbReference type="SUPFAM" id="SSF52499">
    <property type="entry name" value="Isochorismatase-like hydrolases"/>
    <property type="match status" value="1"/>
</dbReference>
<dbReference type="Proteomes" id="UP000001693">
    <property type="component" value="Chromosome"/>
</dbReference>
<evidence type="ECO:0000259" key="1">
    <source>
        <dbReference type="Pfam" id="PF00857"/>
    </source>
</evidence>
<dbReference type="InterPro" id="IPR000868">
    <property type="entry name" value="Isochorismatase-like_dom"/>
</dbReference>
<name>B1XZ86_LEPCP</name>
<dbReference type="AlphaFoldDB" id="B1XZ86"/>
<sequence>MNLINLQRSTLVLVDYQQRLLPALHGGTEALAQATLLADIARDLGVAVIGTEQYPQGLGPNHEAIRTRCDHTLSKLHFDACADGLLEQLPPATASHPREVVVAGCEAHVCLMQTALGLLDAGLRVWVVAPACASRVADNHALAMQRLQSAGAGIVSVEMVGFEWLRSCEHAQFKQVLKRLK</sequence>
<dbReference type="GO" id="GO:0016787">
    <property type="term" value="F:hydrolase activity"/>
    <property type="evidence" value="ECO:0007669"/>
    <property type="project" value="UniProtKB-KW"/>
</dbReference>
<dbReference type="PANTHER" id="PTHR14119">
    <property type="entry name" value="HYDROLASE"/>
    <property type="match status" value="1"/>
</dbReference>
<gene>
    <name evidence="2" type="ordered locus">Lcho_2994</name>
</gene>
<dbReference type="InterPro" id="IPR036380">
    <property type="entry name" value="Isochorismatase-like_sf"/>
</dbReference>
<dbReference type="EMBL" id="CP001013">
    <property type="protein sequence ID" value="ACB35256.1"/>
    <property type="molecule type" value="Genomic_DNA"/>
</dbReference>
<dbReference type="HOGENOM" id="CLU_066901_0_1_4"/>
<evidence type="ECO:0000313" key="2">
    <source>
        <dbReference type="EMBL" id="ACB35256.1"/>
    </source>
</evidence>
<dbReference type="OrthoDB" id="9796958at2"/>
<reference evidence="2 3" key="1">
    <citation type="submission" date="2008-03" db="EMBL/GenBank/DDBJ databases">
        <title>Complete sequence of Leptothrix cholodnii SP-6.</title>
        <authorList>
            <consortium name="US DOE Joint Genome Institute"/>
            <person name="Copeland A."/>
            <person name="Lucas S."/>
            <person name="Lapidus A."/>
            <person name="Glavina del Rio T."/>
            <person name="Dalin E."/>
            <person name="Tice H."/>
            <person name="Bruce D."/>
            <person name="Goodwin L."/>
            <person name="Pitluck S."/>
            <person name="Chertkov O."/>
            <person name="Brettin T."/>
            <person name="Detter J.C."/>
            <person name="Han C."/>
            <person name="Kuske C.R."/>
            <person name="Schmutz J."/>
            <person name="Larimer F."/>
            <person name="Land M."/>
            <person name="Hauser L."/>
            <person name="Kyrpides N."/>
            <person name="Lykidis A."/>
            <person name="Emerson D."/>
            <person name="Richardson P."/>
        </authorList>
    </citation>
    <scope>NUCLEOTIDE SEQUENCE [LARGE SCALE GENOMIC DNA]</scope>
    <source>
        <strain evidence="3">ATCC 51168 / LMG 8142 / SP-6</strain>
    </source>
</reference>
<dbReference type="InterPro" id="IPR050993">
    <property type="entry name" value="Isochorismatase_domain"/>
</dbReference>
<dbReference type="Gene3D" id="3.40.50.850">
    <property type="entry name" value="Isochorismatase-like"/>
    <property type="match status" value="1"/>
</dbReference>
<evidence type="ECO:0000313" key="3">
    <source>
        <dbReference type="Proteomes" id="UP000001693"/>
    </source>
</evidence>
<dbReference type="KEGG" id="lch:Lcho_2994"/>
<dbReference type="PANTHER" id="PTHR14119:SF3">
    <property type="entry name" value="ISOCHORISMATASE DOMAIN-CONTAINING PROTEIN 2"/>
    <property type="match status" value="1"/>
</dbReference>
<proteinExistence type="predicted"/>
<keyword evidence="2" id="KW-0378">Hydrolase</keyword>